<dbReference type="Proteomes" id="UP000887569">
    <property type="component" value="Unplaced"/>
</dbReference>
<keyword evidence="2" id="KW-1185">Reference proteome</keyword>
<dbReference type="AlphaFoldDB" id="A0A914ZQ60"/>
<evidence type="ECO:0000256" key="1">
    <source>
        <dbReference type="SAM" id="SignalP"/>
    </source>
</evidence>
<name>A0A914ZQ60_PARUN</name>
<proteinExistence type="predicted"/>
<evidence type="ECO:0000313" key="2">
    <source>
        <dbReference type="Proteomes" id="UP000887569"/>
    </source>
</evidence>
<evidence type="ECO:0000313" key="3">
    <source>
        <dbReference type="WBParaSite" id="PgB13_g041_t01"/>
    </source>
</evidence>
<dbReference type="WBParaSite" id="PgB13_g041_t01">
    <property type="protein sequence ID" value="PgB13_g041_t01"/>
    <property type="gene ID" value="PgB13_g041"/>
</dbReference>
<feature type="signal peptide" evidence="1">
    <location>
        <begin position="1"/>
        <end position="18"/>
    </location>
</feature>
<accession>A0A914ZQ60</accession>
<feature type="chain" id="PRO_5037686730" evidence="1">
    <location>
        <begin position="19"/>
        <end position="85"/>
    </location>
</feature>
<reference evidence="3" key="1">
    <citation type="submission" date="2022-11" db="UniProtKB">
        <authorList>
            <consortium name="WormBaseParasite"/>
        </authorList>
    </citation>
    <scope>IDENTIFICATION</scope>
</reference>
<protein>
    <submittedName>
        <fullName evidence="3">WAP domain-containing protein</fullName>
    </submittedName>
</protein>
<keyword evidence="1" id="KW-0732">Signal</keyword>
<sequence length="85" mass="9487">MIFILTIAITAFTRSSFSVHLPEADMTVVSFYSLPHYPVCETDFLCKKQCCANNCTFSKSSTCSLIFAVSYKLAAMVTYKADFCI</sequence>
<organism evidence="2 3">
    <name type="scientific">Parascaris univalens</name>
    <name type="common">Nematode worm</name>
    <dbReference type="NCBI Taxonomy" id="6257"/>
    <lineage>
        <taxon>Eukaryota</taxon>
        <taxon>Metazoa</taxon>
        <taxon>Ecdysozoa</taxon>
        <taxon>Nematoda</taxon>
        <taxon>Chromadorea</taxon>
        <taxon>Rhabditida</taxon>
        <taxon>Spirurina</taxon>
        <taxon>Ascaridomorpha</taxon>
        <taxon>Ascaridoidea</taxon>
        <taxon>Ascarididae</taxon>
        <taxon>Parascaris</taxon>
    </lineage>
</organism>